<comment type="caution">
    <text evidence="1">The sequence shown here is derived from an EMBL/GenBank/DDBJ whole genome shotgun (WGS) entry which is preliminary data.</text>
</comment>
<feature type="non-terminal residue" evidence="1">
    <location>
        <position position="1"/>
    </location>
</feature>
<dbReference type="PANTHER" id="PTHR12770:SF20">
    <property type="entry name" value="PROTEIN ROOT UVB SENSITIVE 6"/>
    <property type="match status" value="1"/>
</dbReference>
<evidence type="ECO:0000313" key="2">
    <source>
        <dbReference type="Proteomes" id="UP001153069"/>
    </source>
</evidence>
<dbReference type="PANTHER" id="PTHR12770">
    <property type="entry name" value="RUS1 FAMILY PROTEIN C16ORF58"/>
    <property type="match status" value="1"/>
</dbReference>
<dbReference type="OrthoDB" id="364779at2759"/>
<dbReference type="AlphaFoldDB" id="A0A9N8HD62"/>
<organism evidence="1 2">
    <name type="scientific">Seminavis robusta</name>
    <dbReference type="NCBI Taxonomy" id="568900"/>
    <lineage>
        <taxon>Eukaryota</taxon>
        <taxon>Sar</taxon>
        <taxon>Stramenopiles</taxon>
        <taxon>Ochrophyta</taxon>
        <taxon>Bacillariophyta</taxon>
        <taxon>Bacillariophyceae</taxon>
        <taxon>Bacillariophycidae</taxon>
        <taxon>Naviculales</taxon>
        <taxon>Naviculaceae</taxon>
        <taxon>Seminavis</taxon>
    </lineage>
</organism>
<keyword evidence="2" id="KW-1185">Reference proteome</keyword>
<dbReference type="EMBL" id="CAICTM010000444">
    <property type="protein sequence ID" value="CAB9510623.1"/>
    <property type="molecule type" value="Genomic_DNA"/>
</dbReference>
<gene>
    <name evidence="1" type="ORF">SEMRO_445_G144420.1</name>
</gene>
<protein>
    <submittedName>
        <fullName evidence="1">Chromosome 16 open reading frame 58 (Partial)</fullName>
    </submittedName>
</protein>
<dbReference type="InterPro" id="IPR006968">
    <property type="entry name" value="RUS_fam"/>
</dbReference>
<proteinExistence type="predicted"/>
<accession>A0A9N8HD62</accession>
<dbReference type="Proteomes" id="UP001153069">
    <property type="component" value="Unassembled WGS sequence"/>
</dbReference>
<name>A0A9N8HD62_9STRA</name>
<reference evidence="1" key="1">
    <citation type="submission" date="2020-06" db="EMBL/GenBank/DDBJ databases">
        <authorList>
            <consortium name="Plant Systems Biology data submission"/>
        </authorList>
    </citation>
    <scope>NUCLEOTIDE SEQUENCE</scope>
    <source>
        <strain evidence="1">D6</strain>
    </source>
</reference>
<sequence>AVLSVYALLQTIEILCIYKMMRSVQFRVLNFERLCQVLNAFIGSLPTSAASSNSTVSIPNNAQQDVPNNGATSNGAVEPILSSTKTVIAPDEIQIKTPEEMALTEKILQPPAHLARRAFAFGSLGRARLDPEELKQLLDIFAREKFLLVVGKNMKAPRRGVLKRLIRRFNALEKNPRRWNIQENCHIVLHTEATNADIVKSSLALLLLRKKLSLLGDVPGPDEIRSRDCLDLIDESCQQADRLLPKLLRQMQIKGWTSPARFMFGRVTMRADWPIIQSRGKKKSER</sequence>
<evidence type="ECO:0000313" key="1">
    <source>
        <dbReference type="EMBL" id="CAB9510623.1"/>
    </source>
</evidence>